<sequence length="347" mass="38206">MQIFSETVTLHPEHPFGISRETIQTQRSVIVQLQHLDHVGWGEVTENRFYDRTAESIQENIRIAADMLSGMTELLTCNDGVKQIWDQIAQRVWPDTFALSAIDSAVCDWTAKHQNVPTHQIWGLDWTSTVPSSFTIGLDTVDRMVTKLRQRPGWPVYKIKLGSDDDLDIVQRLRGETDAVFRVDANGGWDVDKTIAMSQAMETLNVQFIEQPLPIDAPESAKRDVFTHSRLPLIADEDCQVAADVAKCSGMYHGISVKLCKCGGLTPAIEMLRHARRLGLSTMVGCMVESSIGISAAAQLLPLLDFADLDGAELLDSDPAMGASVNRGIVTLAVGNGHAASMRQHSE</sequence>
<evidence type="ECO:0000256" key="7">
    <source>
        <dbReference type="RuleBase" id="RU366006"/>
    </source>
</evidence>
<gene>
    <name evidence="9" type="primary">ycjG</name>
    <name evidence="9" type="ORF">Pan14r_25630</name>
</gene>
<dbReference type="AlphaFoldDB" id="A0A5C5Y5Q6"/>
<feature type="binding site" evidence="6">
    <location>
        <position position="184"/>
    </location>
    <ligand>
        <name>Mg(2+)</name>
        <dbReference type="ChEBI" id="CHEBI:18420"/>
    </ligand>
</feature>
<evidence type="ECO:0000256" key="3">
    <source>
        <dbReference type="ARBA" id="ARBA00022842"/>
    </source>
</evidence>
<protein>
    <recommendedName>
        <fullName evidence="7">Dipeptide epimerase</fullName>
        <ecNumber evidence="7">5.1.1.-</ecNumber>
    </recommendedName>
</protein>
<evidence type="ECO:0000256" key="1">
    <source>
        <dbReference type="ARBA" id="ARBA00008031"/>
    </source>
</evidence>
<dbReference type="PANTHER" id="PTHR48080">
    <property type="entry name" value="D-GALACTONATE DEHYDRATASE-RELATED"/>
    <property type="match status" value="1"/>
</dbReference>
<dbReference type="Gene3D" id="3.20.20.120">
    <property type="entry name" value="Enolase-like C-terminal domain"/>
    <property type="match status" value="1"/>
</dbReference>
<dbReference type="SMART" id="SM00922">
    <property type="entry name" value="MR_MLE"/>
    <property type="match status" value="1"/>
</dbReference>
<dbReference type="InterPro" id="IPR013341">
    <property type="entry name" value="Mandelate_racemase_N_dom"/>
</dbReference>
<dbReference type="SUPFAM" id="SSF51604">
    <property type="entry name" value="Enolase C-terminal domain-like"/>
    <property type="match status" value="1"/>
</dbReference>
<keyword evidence="10" id="KW-1185">Reference proteome</keyword>
<dbReference type="EC" id="5.1.1.-" evidence="7"/>
<feature type="binding site" evidence="6">
    <location>
        <position position="236"/>
    </location>
    <ligand>
        <name>Mg(2+)</name>
        <dbReference type="ChEBI" id="CHEBI:18420"/>
    </ligand>
</feature>
<comment type="similarity">
    <text evidence="1 7">Belongs to the mandelate racemase/muconate lactonizing enzyme family.</text>
</comment>
<dbReference type="RefSeq" id="WP_146439254.1">
    <property type="nucleotide sequence ID" value="NZ_SJPL01000001.1"/>
</dbReference>
<accession>A0A5C5Y5Q6</accession>
<dbReference type="Pfam" id="PF13378">
    <property type="entry name" value="MR_MLE_C"/>
    <property type="match status" value="1"/>
</dbReference>
<feature type="active site" description="Proton acceptor; specific for (R)-substrate epimerization" evidence="5">
    <location>
        <position position="160"/>
    </location>
</feature>
<keyword evidence="2 6" id="KW-0479">Metal-binding</keyword>
<dbReference type="SFLD" id="SFLDS00001">
    <property type="entry name" value="Enolase"/>
    <property type="match status" value="1"/>
</dbReference>
<evidence type="ECO:0000313" key="9">
    <source>
        <dbReference type="EMBL" id="TWT70258.1"/>
    </source>
</evidence>
<dbReference type="Pfam" id="PF02746">
    <property type="entry name" value="MR_MLE_N"/>
    <property type="match status" value="1"/>
</dbReference>
<dbReference type="GO" id="GO:0016855">
    <property type="term" value="F:racemase and epimerase activity, acting on amino acids and derivatives"/>
    <property type="evidence" value="ECO:0007669"/>
    <property type="project" value="UniProtKB-UniRule"/>
</dbReference>
<evidence type="ECO:0000256" key="5">
    <source>
        <dbReference type="PIRSR" id="PIRSR634603-1"/>
    </source>
</evidence>
<comment type="caution">
    <text evidence="9">The sequence shown here is derived from an EMBL/GenBank/DDBJ whole genome shotgun (WGS) entry which is preliminary data.</text>
</comment>
<dbReference type="InterPro" id="IPR013342">
    <property type="entry name" value="Mandelate_racemase_C"/>
</dbReference>
<evidence type="ECO:0000256" key="6">
    <source>
        <dbReference type="PIRSR" id="PIRSR634603-3"/>
    </source>
</evidence>
<dbReference type="CDD" id="cd03319">
    <property type="entry name" value="L-Ala-DL-Glu_epimerase"/>
    <property type="match status" value="1"/>
</dbReference>
<dbReference type="SUPFAM" id="SSF54826">
    <property type="entry name" value="Enolase N-terminal domain-like"/>
    <property type="match status" value="1"/>
</dbReference>
<evidence type="ECO:0000259" key="8">
    <source>
        <dbReference type="SMART" id="SM00922"/>
    </source>
</evidence>
<dbReference type="PANTHER" id="PTHR48080:SF3">
    <property type="entry name" value="ENOLASE SUPERFAMILY MEMBER DDB_G0284701"/>
    <property type="match status" value="1"/>
</dbReference>
<dbReference type="SFLD" id="SFLDG00180">
    <property type="entry name" value="muconate_cycloisomerase"/>
    <property type="match status" value="1"/>
</dbReference>
<feature type="domain" description="Mandelate racemase/muconate lactonizing enzyme C-terminal" evidence="8">
    <location>
        <begin position="141"/>
        <end position="232"/>
    </location>
</feature>
<dbReference type="InterPro" id="IPR034603">
    <property type="entry name" value="Dipeptide_epimerase"/>
</dbReference>
<dbReference type="InterPro" id="IPR029065">
    <property type="entry name" value="Enolase_C-like"/>
</dbReference>
<organism evidence="9 10">
    <name type="scientific">Crateriforma conspicua</name>
    <dbReference type="NCBI Taxonomy" id="2527996"/>
    <lineage>
        <taxon>Bacteria</taxon>
        <taxon>Pseudomonadati</taxon>
        <taxon>Planctomycetota</taxon>
        <taxon>Planctomycetia</taxon>
        <taxon>Planctomycetales</taxon>
        <taxon>Planctomycetaceae</taxon>
        <taxon>Crateriforma</taxon>
    </lineage>
</organism>
<comment type="cofactor">
    <cofactor evidence="6 7">
        <name>Mg(2+)</name>
        <dbReference type="ChEBI" id="CHEBI:18420"/>
    </cofactor>
    <text evidence="6 7">Binds 1 Mg(2+) ion per subunit.</text>
</comment>
<dbReference type="Proteomes" id="UP000317238">
    <property type="component" value="Unassembled WGS sequence"/>
</dbReference>
<dbReference type="Gene3D" id="3.30.390.10">
    <property type="entry name" value="Enolase-like, N-terminal domain"/>
    <property type="match status" value="1"/>
</dbReference>
<dbReference type="InterPro" id="IPR034593">
    <property type="entry name" value="DgoD-like"/>
</dbReference>
<dbReference type="EMBL" id="SJPL01000001">
    <property type="protein sequence ID" value="TWT70258.1"/>
    <property type="molecule type" value="Genomic_DNA"/>
</dbReference>
<feature type="binding site" evidence="6">
    <location>
        <position position="210"/>
    </location>
    <ligand>
        <name>Mg(2+)</name>
        <dbReference type="ChEBI" id="CHEBI:18420"/>
    </ligand>
</feature>
<name>A0A5C5Y5Q6_9PLAN</name>
<evidence type="ECO:0000313" key="10">
    <source>
        <dbReference type="Proteomes" id="UP000317238"/>
    </source>
</evidence>
<reference evidence="9 10" key="1">
    <citation type="submission" date="2019-02" db="EMBL/GenBank/DDBJ databases">
        <title>Deep-cultivation of Planctomycetes and their phenomic and genomic characterization uncovers novel biology.</title>
        <authorList>
            <person name="Wiegand S."/>
            <person name="Jogler M."/>
            <person name="Boedeker C."/>
            <person name="Pinto D."/>
            <person name="Vollmers J."/>
            <person name="Rivas-Marin E."/>
            <person name="Kohn T."/>
            <person name="Peeters S.H."/>
            <person name="Heuer A."/>
            <person name="Rast P."/>
            <person name="Oberbeckmann S."/>
            <person name="Bunk B."/>
            <person name="Jeske O."/>
            <person name="Meyerdierks A."/>
            <person name="Storesund J.E."/>
            <person name="Kallscheuer N."/>
            <person name="Luecker S."/>
            <person name="Lage O.M."/>
            <person name="Pohl T."/>
            <person name="Merkel B.J."/>
            <person name="Hornburger P."/>
            <person name="Mueller R.-W."/>
            <person name="Bruemmer F."/>
            <person name="Labrenz M."/>
            <person name="Spormann A.M."/>
            <person name="Op Den Camp H."/>
            <person name="Overmann J."/>
            <person name="Amann R."/>
            <person name="Jetten M.S.M."/>
            <person name="Mascher T."/>
            <person name="Medema M.H."/>
            <person name="Devos D.P."/>
            <person name="Kaster A.-K."/>
            <person name="Ovreas L."/>
            <person name="Rohde M."/>
            <person name="Galperin M.Y."/>
            <person name="Jogler C."/>
        </authorList>
    </citation>
    <scope>NUCLEOTIDE SEQUENCE [LARGE SCALE GENOMIC DNA]</scope>
    <source>
        <strain evidence="9 10">Pan14r</strain>
    </source>
</reference>
<evidence type="ECO:0000256" key="2">
    <source>
        <dbReference type="ARBA" id="ARBA00022723"/>
    </source>
</evidence>
<proteinExistence type="inferred from homology"/>
<evidence type="ECO:0000256" key="4">
    <source>
        <dbReference type="ARBA" id="ARBA00023235"/>
    </source>
</evidence>
<dbReference type="InterPro" id="IPR029017">
    <property type="entry name" value="Enolase-like_N"/>
</dbReference>
<feature type="active site" description="Proton acceptor; specific for (S)-substrate epimerization" evidence="5">
    <location>
        <position position="258"/>
    </location>
</feature>
<dbReference type="InterPro" id="IPR036849">
    <property type="entry name" value="Enolase-like_C_sf"/>
</dbReference>
<dbReference type="GO" id="GO:0046872">
    <property type="term" value="F:metal ion binding"/>
    <property type="evidence" value="ECO:0007669"/>
    <property type="project" value="UniProtKB-KW"/>
</dbReference>
<dbReference type="OrthoDB" id="9775391at2"/>
<keyword evidence="4 7" id="KW-0413">Isomerase</keyword>
<keyword evidence="3 6" id="KW-0460">Magnesium</keyword>